<organism evidence="11 12">
    <name type="scientific">Pseudoclavibacter albus</name>
    <dbReference type="NCBI Taxonomy" id="272241"/>
    <lineage>
        <taxon>Bacteria</taxon>
        <taxon>Bacillati</taxon>
        <taxon>Actinomycetota</taxon>
        <taxon>Actinomycetes</taxon>
        <taxon>Micrococcales</taxon>
        <taxon>Microbacteriaceae</taxon>
        <taxon>Pseudoclavibacter</taxon>
    </lineage>
</organism>
<reference evidence="11 12" key="1">
    <citation type="submission" date="2022-04" db="EMBL/GenBank/DDBJ databases">
        <title>Human microbiome associated bacterial genomes.</title>
        <authorList>
            <person name="Sandstrom S."/>
            <person name="Salamzade R."/>
            <person name="Kalan L.R."/>
        </authorList>
    </citation>
    <scope>NUCLEOTIDE SEQUENCE [LARGE SCALE GENOMIC DNA]</scope>
    <source>
        <strain evidence="12">p3-SID1799</strain>
    </source>
</reference>
<dbReference type="Pfam" id="PF09179">
    <property type="entry name" value="TilS"/>
    <property type="match status" value="1"/>
</dbReference>
<evidence type="ECO:0000256" key="5">
    <source>
        <dbReference type="ARBA" id="ARBA00022840"/>
    </source>
</evidence>
<feature type="compositionally biased region" description="Basic and acidic residues" evidence="8">
    <location>
        <begin position="369"/>
        <end position="378"/>
    </location>
</feature>
<dbReference type="PANTHER" id="PTHR43033">
    <property type="entry name" value="TRNA(ILE)-LYSIDINE SYNTHASE-RELATED"/>
    <property type="match status" value="1"/>
</dbReference>
<dbReference type="EC" id="6.3.4.19" evidence="7"/>
<evidence type="ECO:0000259" key="10">
    <source>
        <dbReference type="Pfam" id="PF09179"/>
    </source>
</evidence>
<dbReference type="InterPro" id="IPR014729">
    <property type="entry name" value="Rossmann-like_a/b/a_fold"/>
</dbReference>
<evidence type="ECO:0000256" key="6">
    <source>
        <dbReference type="ARBA" id="ARBA00048539"/>
    </source>
</evidence>
<protein>
    <recommendedName>
        <fullName evidence="7">tRNA(Ile)-lysidine synthase</fullName>
        <ecNumber evidence="7">6.3.4.19</ecNumber>
    </recommendedName>
    <alternativeName>
        <fullName evidence="7">tRNA(Ile)-2-lysyl-cytidine synthase</fullName>
    </alternativeName>
    <alternativeName>
        <fullName evidence="7">tRNA(Ile)-lysidine synthetase</fullName>
    </alternativeName>
</protein>
<comment type="subcellular location">
    <subcellularLocation>
        <location evidence="7">Cytoplasm</location>
    </subcellularLocation>
</comment>
<comment type="caution">
    <text evidence="11">The sequence shown here is derived from an EMBL/GenBank/DDBJ whole genome shotgun (WGS) entry which is preliminary data.</text>
</comment>
<evidence type="ECO:0000256" key="2">
    <source>
        <dbReference type="ARBA" id="ARBA00022598"/>
    </source>
</evidence>
<evidence type="ECO:0000256" key="8">
    <source>
        <dbReference type="SAM" id="MobiDB-lite"/>
    </source>
</evidence>
<feature type="domain" description="tRNA(Ile)-lysidine synthase substrate-binding" evidence="10">
    <location>
        <begin position="261"/>
        <end position="325"/>
    </location>
</feature>
<feature type="binding site" evidence="7">
    <location>
        <begin position="37"/>
        <end position="42"/>
    </location>
    <ligand>
        <name>ATP</name>
        <dbReference type="ChEBI" id="CHEBI:30616"/>
    </ligand>
</feature>
<dbReference type="SUPFAM" id="SSF52402">
    <property type="entry name" value="Adenine nucleotide alpha hydrolases-like"/>
    <property type="match status" value="1"/>
</dbReference>
<evidence type="ECO:0000313" key="11">
    <source>
        <dbReference type="EMBL" id="MCT2042883.1"/>
    </source>
</evidence>
<feature type="region of interest" description="Disordered" evidence="8">
    <location>
        <begin position="359"/>
        <end position="378"/>
    </location>
</feature>
<gene>
    <name evidence="7 11" type="primary">tilS</name>
    <name evidence="11" type="ORF">M3D15_05995</name>
</gene>
<dbReference type="EMBL" id="JALXSQ010000019">
    <property type="protein sequence ID" value="MCT2042883.1"/>
    <property type="molecule type" value="Genomic_DNA"/>
</dbReference>
<comment type="catalytic activity">
    <reaction evidence="6 7">
        <text>cytidine(34) in tRNA(Ile2) + L-lysine + ATP = lysidine(34) in tRNA(Ile2) + AMP + diphosphate + H(+)</text>
        <dbReference type="Rhea" id="RHEA:43744"/>
        <dbReference type="Rhea" id="RHEA-COMP:10625"/>
        <dbReference type="Rhea" id="RHEA-COMP:10670"/>
        <dbReference type="ChEBI" id="CHEBI:15378"/>
        <dbReference type="ChEBI" id="CHEBI:30616"/>
        <dbReference type="ChEBI" id="CHEBI:32551"/>
        <dbReference type="ChEBI" id="CHEBI:33019"/>
        <dbReference type="ChEBI" id="CHEBI:82748"/>
        <dbReference type="ChEBI" id="CHEBI:83665"/>
        <dbReference type="ChEBI" id="CHEBI:456215"/>
        <dbReference type="EC" id="6.3.4.19"/>
    </reaction>
</comment>
<dbReference type="PANTHER" id="PTHR43033:SF1">
    <property type="entry name" value="TRNA(ILE)-LYSIDINE SYNTHASE-RELATED"/>
    <property type="match status" value="1"/>
</dbReference>
<evidence type="ECO:0000256" key="1">
    <source>
        <dbReference type="ARBA" id="ARBA00022490"/>
    </source>
</evidence>
<evidence type="ECO:0000259" key="9">
    <source>
        <dbReference type="Pfam" id="PF01171"/>
    </source>
</evidence>
<comment type="function">
    <text evidence="7">Ligates lysine onto the cytidine present at position 34 of the AUA codon-specific tRNA(Ile) that contains the anticodon CAU, in an ATP-dependent manner. Cytidine is converted to lysidine, thus changing the amino acid specificity of the tRNA from methionine to isoleucine.</text>
</comment>
<dbReference type="Pfam" id="PF01171">
    <property type="entry name" value="ATP_bind_3"/>
    <property type="match status" value="1"/>
</dbReference>
<comment type="domain">
    <text evidence="7">The N-terminal region contains the highly conserved SGGXDS motif, predicted to be a P-loop motif involved in ATP binding.</text>
</comment>
<dbReference type="GO" id="GO:0032267">
    <property type="term" value="F:tRNA(Ile)-lysidine synthase activity"/>
    <property type="evidence" value="ECO:0007669"/>
    <property type="project" value="UniProtKB-EC"/>
</dbReference>
<dbReference type="InterPro" id="IPR012094">
    <property type="entry name" value="tRNA_Ile_lys_synt"/>
</dbReference>
<dbReference type="InterPro" id="IPR015262">
    <property type="entry name" value="tRNA_Ile_lys_synt_subst-bd"/>
</dbReference>
<evidence type="ECO:0000256" key="4">
    <source>
        <dbReference type="ARBA" id="ARBA00022741"/>
    </source>
</evidence>
<keyword evidence="4 7" id="KW-0547">Nucleotide-binding</keyword>
<dbReference type="Proteomes" id="UP001525379">
    <property type="component" value="Unassembled WGS sequence"/>
</dbReference>
<dbReference type="CDD" id="cd01992">
    <property type="entry name" value="TilS_N"/>
    <property type="match status" value="1"/>
</dbReference>
<dbReference type="SUPFAM" id="SSF82829">
    <property type="entry name" value="MesJ substrate recognition domain-like"/>
    <property type="match status" value="1"/>
</dbReference>
<keyword evidence="2 7" id="KW-0436">Ligase</keyword>
<dbReference type="InterPro" id="IPR012795">
    <property type="entry name" value="tRNA_Ile_lys_synt_N"/>
</dbReference>
<sequence length="378" mass="40371">MPDRPRLTPPVADIRRTVRVSLKAAARDGELVLVGLSGGGDSLALAAATAFEAPRIGVRAGAVIIDHQLQEGSAEVAERAAAQARELGLDPVMVVRVEVRDDGQGPEASARLARYEALEATRQQLGAVALLLGHTLDDQAETVLLGLARGSGGKSLHGMAPVAGPLLRPLLGIRRTATHQACADMGLEPWQDPHNHDPKYTRVRVRERVLPMLEEELGPGISEALARTATTLREDAETLDELALEWAREIIDENEDGRISLDVGGLVTQPPALRQRICRIVAEQGFGVSLSRRHTMAVAALATEWHGQGPVDLPGIRVERERGRILFGAAEAHEPNGDDATTADTATVGTRGTRIVTRAGGATQIIDEPTPHGEDETR</sequence>
<comment type="similarity">
    <text evidence="7">Belongs to the tRNA(Ile)-lysidine synthase family.</text>
</comment>
<accession>A0ABT2HX47</accession>
<dbReference type="RefSeq" id="WP_206394143.1">
    <property type="nucleotide sequence ID" value="NZ_JAFDPW010000001.1"/>
</dbReference>
<keyword evidence="1 7" id="KW-0963">Cytoplasm</keyword>
<evidence type="ECO:0000256" key="7">
    <source>
        <dbReference type="HAMAP-Rule" id="MF_01161"/>
    </source>
</evidence>
<dbReference type="Gene3D" id="3.40.50.620">
    <property type="entry name" value="HUPs"/>
    <property type="match status" value="1"/>
</dbReference>
<dbReference type="InterPro" id="IPR011063">
    <property type="entry name" value="TilS/TtcA_N"/>
</dbReference>
<proteinExistence type="inferred from homology"/>
<keyword evidence="12" id="KW-1185">Reference proteome</keyword>
<dbReference type="HAMAP" id="MF_01161">
    <property type="entry name" value="tRNA_Ile_lys_synt"/>
    <property type="match status" value="1"/>
</dbReference>
<evidence type="ECO:0000313" key="12">
    <source>
        <dbReference type="Proteomes" id="UP001525379"/>
    </source>
</evidence>
<evidence type="ECO:0000256" key="3">
    <source>
        <dbReference type="ARBA" id="ARBA00022694"/>
    </source>
</evidence>
<name>A0ABT2HX47_9MICO</name>
<keyword evidence="5 7" id="KW-0067">ATP-binding</keyword>
<dbReference type="Gene3D" id="1.20.59.20">
    <property type="match status" value="1"/>
</dbReference>
<feature type="domain" description="tRNA(Ile)-lysidine/2-thiocytidine synthase N-terminal" evidence="9">
    <location>
        <begin position="32"/>
        <end position="207"/>
    </location>
</feature>
<dbReference type="NCBIfam" id="TIGR02432">
    <property type="entry name" value="lysidine_TilS_N"/>
    <property type="match status" value="1"/>
</dbReference>
<keyword evidence="3 7" id="KW-0819">tRNA processing</keyword>